<dbReference type="Proteomes" id="UP000254821">
    <property type="component" value="Unassembled WGS sequence"/>
</dbReference>
<dbReference type="EMBL" id="UGHP01000001">
    <property type="protein sequence ID" value="STQ79916.1"/>
    <property type="molecule type" value="Genomic_DNA"/>
</dbReference>
<proteinExistence type="predicted"/>
<accession>A0A377PHP9</accession>
<sequence>MALAKQHSCSDGHVGKLLQKDEGIGEDLLMALDVRKKWTVRCEMIENQKGFLIALRT</sequence>
<gene>
    <name evidence="1" type="ORF">NCTC8105_02020</name>
</gene>
<dbReference type="AlphaFoldDB" id="A0A377PHP9"/>
<evidence type="ECO:0000313" key="2">
    <source>
        <dbReference type="Proteomes" id="UP000254821"/>
    </source>
</evidence>
<name>A0A377PHP9_HAFAL</name>
<reference evidence="1 2" key="1">
    <citation type="submission" date="2018-06" db="EMBL/GenBank/DDBJ databases">
        <authorList>
            <consortium name="Pathogen Informatics"/>
            <person name="Doyle S."/>
        </authorList>
    </citation>
    <scope>NUCLEOTIDE SEQUENCE [LARGE SCALE GENOMIC DNA]</scope>
    <source>
        <strain evidence="1 2">NCTC8105</strain>
    </source>
</reference>
<organism evidence="1 2">
    <name type="scientific">Hafnia alvei</name>
    <dbReference type="NCBI Taxonomy" id="569"/>
    <lineage>
        <taxon>Bacteria</taxon>
        <taxon>Pseudomonadati</taxon>
        <taxon>Pseudomonadota</taxon>
        <taxon>Gammaproteobacteria</taxon>
        <taxon>Enterobacterales</taxon>
        <taxon>Hafniaceae</taxon>
        <taxon>Hafnia</taxon>
    </lineage>
</organism>
<evidence type="ECO:0000313" key="1">
    <source>
        <dbReference type="EMBL" id="STQ79916.1"/>
    </source>
</evidence>
<protein>
    <submittedName>
        <fullName evidence="1">Uncharacterized protein</fullName>
    </submittedName>
</protein>